<dbReference type="AlphaFoldDB" id="A0A1H7YL92"/>
<name>A0A1H7YL92_9FIRM</name>
<dbReference type="Proteomes" id="UP000199158">
    <property type="component" value="Unassembled WGS sequence"/>
</dbReference>
<protein>
    <submittedName>
        <fullName evidence="1">Uncharacterized protein</fullName>
    </submittedName>
</protein>
<accession>A0A1H7YL92</accession>
<sequence>MLQFTEETKVDAKGDNYTVTSIYHDERPINELLKEYLLSTVNTQYPPRFQHF</sequence>
<gene>
    <name evidence="1" type="ORF">SAMN05216180_0110</name>
</gene>
<organism evidence="1 2">
    <name type="scientific">Hydrogenoanaerobacterium saccharovorans</name>
    <dbReference type="NCBI Taxonomy" id="474960"/>
    <lineage>
        <taxon>Bacteria</taxon>
        <taxon>Bacillati</taxon>
        <taxon>Bacillota</taxon>
        <taxon>Clostridia</taxon>
        <taxon>Eubacteriales</taxon>
        <taxon>Oscillospiraceae</taxon>
        <taxon>Hydrogenoanaerobacterium</taxon>
    </lineage>
</organism>
<proteinExistence type="predicted"/>
<evidence type="ECO:0000313" key="1">
    <source>
        <dbReference type="EMBL" id="SEM46900.1"/>
    </source>
</evidence>
<dbReference type="EMBL" id="FOCG01000001">
    <property type="protein sequence ID" value="SEM46900.1"/>
    <property type="molecule type" value="Genomic_DNA"/>
</dbReference>
<keyword evidence="2" id="KW-1185">Reference proteome</keyword>
<dbReference type="STRING" id="474960.SAMN05216180_0110"/>
<reference evidence="1 2" key="1">
    <citation type="submission" date="2016-10" db="EMBL/GenBank/DDBJ databases">
        <authorList>
            <person name="de Groot N.N."/>
        </authorList>
    </citation>
    <scope>NUCLEOTIDE SEQUENCE [LARGE SCALE GENOMIC DNA]</scope>
    <source>
        <strain evidence="1 2">CGMCC 1.5070</strain>
    </source>
</reference>
<evidence type="ECO:0000313" key="2">
    <source>
        <dbReference type="Proteomes" id="UP000199158"/>
    </source>
</evidence>